<dbReference type="Pfam" id="PF01078">
    <property type="entry name" value="Mg_chelatase"/>
    <property type="match status" value="1"/>
</dbReference>
<comment type="caution">
    <text evidence="5">The sequence shown here is derived from an EMBL/GenBank/DDBJ whole genome shotgun (WGS) entry which is preliminary data.</text>
</comment>
<proteinExistence type="inferred from homology"/>
<reference evidence="5" key="1">
    <citation type="submission" date="2019-08" db="EMBL/GenBank/DDBJ databases">
        <authorList>
            <person name="Kucharzyk K."/>
            <person name="Murdoch R.W."/>
            <person name="Higgins S."/>
            <person name="Loffler F."/>
        </authorList>
    </citation>
    <scope>NUCLEOTIDE SEQUENCE</scope>
</reference>
<gene>
    <name evidence="5" type="primary">comM_18</name>
    <name evidence="5" type="ORF">SDC9_60880</name>
</gene>
<dbReference type="Pfam" id="PF13541">
    <property type="entry name" value="ChlI"/>
    <property type="match status" value="1"/>
</dbReference>
<dbReference type="AlphaFoldDB" id="A0A644XE68"/>
<dbReference type="InterPro" id="IPR020568">
    <property type="entry name" value="Ribosomal_Su5_D2-typ_SF"/>
</dbReference>
<name>A0A644XE68_9ZZZZ</name>
<evidence type="ECO:0000259" key="4">
    <source>
        <dbReference type="SMART" id="SM00382"/>
    </source>
</evidence>
<dbReference type="InterPro" id="IPR014721">
    <property type="entry name" value="Ribsml_uS5_D2-typ_fold_subgr"/>
</dbReference>
<dbReference type="NCBIfam" id="TIGR00368">
    <property type="entry name" value="YifB family Mg chelatase-like AAA ATPase"/>
    <property type="match status" value="1"/>
</dbReference>
<comment type="similarity">
    <text evidence="1">Belongs to the Mg-chelatase subunits D/I family. ComM subfamily.</text>
</comment>
<dbReference type="InterPro" id="IPR045006">
    <property type="entry name" value="CHLI-like"/>
</dbReference>
<dbReference type="PANTHER" id="PTHR32039:SF7">
    <property type="entry name" value="COMPETENCE PROTEIN COMM"/>
    <property type="match status" value="1"/>
</dbReference>
<dbReference type="PRINTS" id="PR01657">
    <property type="entry name" value="MCMFAMILY"/>
</dbReference>
<dbReference type="InterPro" id="IPR003593">
    <property type="entry name" value="AAA+_ATPase"/>
</dbReference>
<organism evidence="5">
    <name type="scientific">bioreactor metagenome</name>
    <dbReference type="NCBI Taxonomy" id="1076179"/>
    <lineage>
        <taxon>unclassified sequences</taxon>
        <taxon>metagenomes</taxon>
        <taxon>ecological metagenomes</taxon>
    </lineage>
</organism>
<dbReference type="GO" id="GO:0003677">
    <property type="term" value="F:DNA binding"/>
    <property type="evidence" value="ECO:0007669"/>
    <property type="project" value="InterPro"/>
</dbReference>
<dbReference type="EMBL" id="VSSQ01002293">
    <property type="protein sequence ID" value="MPM14516.1"/>
    <property type="molecule type" value="Genomic_DNA"/>
</dbReference>
<protein>
    <submittedName>
        <fullName evidence="5">Competence protein ComM</fullName>
    </submittedName>
</protein>
<dbReference type="Pfam" id="PF13335">
    <property type="entry name" value="Mg_chelatase_C"/>
    <property type="match status" value="1"/>
</dbReference>
<keyword evidence="2" id="KW-0547">Nucleotide-binding</keyword>
<dbReference type="Gene3D" id="3.40.50.300">
    <property type="entry name" value="P-loop containing nucleotide triphosphate hydrolases"/>
    <property type="match status" value="1"/>
</dbReference>
<sequence length="511" mass="55544">MLVKTYCCAIQGIEAYTVCVEVDIQPGTKTMLAGLPDNAVKESIQRIQSALVNNGFRYPGKKIVINLAPADMKKEGSAYDLAISVGILAASHQISSEKLEGIMIVGELSLDGSLAPVKGVLSAAIEARKNGFNSIIVPAENAHEATVVEGLQVFPLHDLGQVVQFLEGNSELSPSPSQFGINTDQDAFPVDFSDVKGQENVKRVMEIAAAGGHNVIMIGPPGSGKTMLARRLPTILPPMSLDEALETTKIHSVSGKLQHGTGLLKSRPFRSPHHTSSDVALIGGGTFPQPGEISLAHNGVLFLDELPEFKRTALEVMRQPLEDRIVTISRARFTVDYPASVMLIAAMNPCPCGFYNHPEKDCSCSPGSIRRYLSRISGPLLDRIDIHIEVTPVPYSSLATKTKTETSLAVRARVISARDLQNKRYAGNPKISCNAQLTPALMKVHCSLKPEGEQLLQKAMEKLKLSARAYDRILKVSRTIADLETSENIENHHLAEAIQYRSLDRETWGMI</sequence>
<accession>A0A644XE68</accession>
<dbReference type="SMART" id="SM00382">
    <property type="entry name" value="AAA"/>
    <property type="match status" value="1"/>
</dbReference>
<dbReference type="PANTHER" id="PTHR32039">
    <property type="entry name" value="MAGNESIUM-CHELATASE SUBUNIT CHLI"/>
    <property type="match status" value="1"/>
</dbReference>
<dbReference type="InterPro" id="IPR025158">
    <property type="entry name" value="Mg_chelat-rel_C"/>
</dbReference>
<evidence type="ECO:0000256" key="3">
    <source>
        <dbReference type="ARBA" id="ARBA00022840"/>
    </source>
</evidence>
<feature type="domain" description="AAA+ ATPase" evidence="4">
    <location>
        <begin position="211"/>
        <end position="394"/>
    </location>
</feature>
<dbReference type="SUPFAM" id="SSF52540">
    <property type="entry name" value="P-loop containing nucleoside triphosphate hydrolases"/>
    <property type="match status" value="1"/>
</dbReference>
<dbReference type="GO" id="GO:0005524">
    <property type="term" value="F:ATP binding"/>
    <property type="evidence" value="ECO:0007669"/>
    <property type="project" value="UniProtKB-KW"/>
</dbReference>
<dbReference type="Gene3D" id="3.30.230.10">
    <property type="match status" value="1"/>
</dbReference>
<evidence type="ECO:0000256" key="2">
    <source>
        <dbReference type="ARBA" id="ARBA00022741"/>
    </source>
</evidence>
<dbReference type="InterPro" id="IPR004482">
    <property type="entry name" value="Mg_chelat-rel"/>
</dbReference>
<dbReference type="InterPro" id="IPR027417">
    <property type="entry name" value="P-loop_NTPase"/>
</dbReference>
<evidence type="ECO:0000313" key="5">
    <source>
        <dbReference type="EMBL" id="MPM14516.1"/>
    </source>
</evidence>
<dbReference type="InterPro" id="IPR001208">
    <property type="entry name" value="MCM_dom"/>
</dbReference>
<dbReference type="SUPFAM" id="SSF54211">
    <property type="entry name" value="Ribosomal protein S5 domain 2-like"/>
    <property type="match status" value="1"/>
</dbReference>
<keyword evidence="3" id="KW-0067">ATP-binding</keyword>
<evidence type="ECO:0000256" key="1">
    <source>
        <dbReference type="ARBA" id="ARBA00006354"/>
    </source>
</evidence>
<dbReference type="InterPro" id="IPR000523">
    <property type="entry name" value="Mg_chelatse_chII-like_cat_dom"/>
</dbReference>